<dbReference type="GO" id="GO:0000076">
    <property type="term" value="P:DNA replication checkpoint signaling"/>
    <property type="evidence" value="ECO:0007669"/>
    <property type="project" value="UniProtKB-UniRule"/>
</dbReference>
<name>A0A2A3ETH1_APICC</name>
<protein>
    <recommendedName>
        <fullName evidence="6">TIMELESS-interacting protein</fullName>
    </recommendedName>
</protein>
<evidence type="ECO:0000256" key="4">
    <source>
        <dbReference type="ARBA" id="ARBA00023242"/>
    </source>
</evidence>
<feature type="domain" description="Chromosome segregation in meiosis protein 3" evidence="8">
    <location>
        <begin position="155"/>
        <end position="236"/>
    </location>
</feature>
<dbReference type="GO" id="GO:0006974">
    <property type="term" value="P:DNA damage response"/>
    <property type="evidence" value="ECO:0007669"/>
    <property type="project" value="UniProtKB-KW"/>
</dbReference>
<proteinExistence type="inferred from homology"/>
<evidence type="ECO:0000256" key="3">
    <source>
        <dbReference type="ARBA" id="ARBA00022763"/>
    </source>
</evidence>
<keyword evidence="5 6" id="KW-0131">Cell cycle</keyword>
<keyword evidence="3 6" id="KW-0227">DNA damage</keyword>
<dbReference type="GO" id="GO:0003677">
    <property type="term" value="F:DNA binding"/>
    <property type="evidence" value="ECO:0007669"/>
    <property type="project" value="TreeGrafter"/>
</dbReference>
<dbReference type="OrthoDB" id="437078at2759"/>
<dbReference type="STRING" id="94128.A0A2A3ETH1"/>
<evidence type="ECO:0000256" key="1">
    <source>
        <dbReference type="ARBA" id="ARBA00004123"/>
    </source>
</evidence>
<dbReference type="AlphaFoldDB" id="A0A2A3ETH1"/>
<comment type="subcellular location">
    <subcellularLocation>
        <location evidence="1 6">Nucleus</location>
    </subcellularLocation>
</comment>
<dbReference type="InterPro" id="IPR012923">
    <property type="entry name" value="Csm3"/>
</dbReference>
<dbReference type="Pfam" id="PF07962">
    <property type="entry name" value="Swi3"/>
    <property type="match status" value="1"/>
</dbReference>
<dbReference type="InterPro" id="IPR040038">
    <property type="entry name" value="TIPIN/Csm3/Swi3"/>
</dbReference>
<gene>
    <name evidence="9" type="ORF">APICC_08495</name>
</gene>
<organism evidence="9 10">
    <name type="scientific">Apis cerana cerana</name>
    <name type="common">Oriental honeybee</name>
    <dbReference type="NCBI Taxonomy" id="94128"/>
    <lineage>
        <taxon>Eukaryota</taxon>
        <taxon>Metazoa</taxon>
        <taxon>Ecdysozoa</taxon>
        <taxon>Arthropoda</taxon>
        <taxon>Hexapoda</taxon>
        <taxon>Insecta</taxon>
        <taxon>Pterygota</taxon>
        <taxon>Neoptera</taxon>
        <taxon>Endopterygota</taxon>
        <taxon>Hymenoptera</taxon>
        <taxon>Apocrita</taxon>
        <taxon>Aculeata</taxon>
        <taxon>Apoidea</taxon>
        <taxon>Anthophila</taxon>
        <taxon>Apidae</taxon>
        <taxon>Apis</taxon>
    </lineage>
</organism>
<dbReference type="GO" id="GO:0031297">
    <property type="term" value="P:replication fork processing"/>
    <property type="evidence" value="ECO:0007669"/>
    <property type="project" value="UniProtKB-UniRule"/>
</dbReference>
<evidence type="ECO:0000256" key="7">
    <source>
        <dbReference type="SAM" id="MobiDB-lite"/>
    </source>
</evidence>
<evidence type="ECO:0000256" key="2">
    <source>
        <dbReference type="ARBA" id="ARBA00006075"/>
    </source>
</evidence>
<evidence type="ECO:0000259" key="8">
    <source>
        <dbReference type="Pfam" id="PF07962"/>
    </source>
</evidence>
<dbReference type="Proteomes" id="UP000242457">
    <property type="component" value="Unassembled WGS sequence"/>
</dbReference>
<keyword evidence="10" id="KW-1185">Reference proteome</keyword>
<accession>A0A2A3ETH1</accession>
<evidence type="ECO:0000313" key="10">
    <source>
        <dbReference type="Proteomes" id="UP000242457"/>
    </source>
</evidence>
<comment type="function">
    <text evidence="6">Plays an important role in the control of DNA replication and the maintenance of replication fork stability.</text>
</comment>
<dbReference type="PANTHER" id="PTHR13220:SF11">
    <property type="entry name" value="TIMELESS-INTERACTING PROTEIN"/>
    <property type="match status" value="1"/>
</dbReference>
<sequence>MPGTPMKEKNDTLQKLQITERPPVTNYEPVVREITQTDRLNKKLLVSLLERMNKSTGEFDKFMDKGNNSCDSQNDNEKWEYNLLNMTTLSDTSDCNENEHDIIVQYENQESEEDQDIIQQKSDLENEESKEENIVKRIDPSTSSKKHIVRNPLPKLNTERLKGPKGIHTIEKYFEGFKYYEKGYEKLDLDRIMKRLEHWGHRLFPKLDFDDFLERLEKLGTKKDLQVFIKKYRQDMINEDIDIINQDNNIDIEENKEQNEPIDEFDLLIAEQIEKQKQVMQQSSFNIAATNNDAFDKLLSESNTANSLFTTNTSNTSNSSQLSNEIKERIEKNRQQAIQRRLAKLKEVQEKN</sequence>
<evidence type="ECO:0000256" key="5">
    <source>
        <dbReference type="ARBA" id="ARBA00023306"/>
    </source>
</evidence>
<dbReference type="GO" id="GO:0031298">
    <property type="term" value="C:replication fork protection complex"/>
    <property type="evidence" value="ECO:0007669"/>
    <property type="project" value="TreeGrafter"/>
</dbReference>
<dbReference type="GO" id="GO:0043111">
    <property type="term" value="P:replication fork arrest"/>
    <property type="evidence" value="ECO:0007669"/>
    <property type="project" value="TreeGrafter"/>
</dbReference>
<reference evidence="9 10" key="1">
    <citation type="submission" date="2014-07" db="EMBL/GenBank/DDBJ databases">
        <title>Genomic and transcriptomic analysis on Apis cerana provide comprehensive insights into honey bee biology.</title>
        <authorList>
            <person name="Diao Q."/>
            <person name="Sun L."/>
            <person name="Zheng H."/>
            <person name="Zheng H."/>
            <person name="Xu S."/>
            <person name="Wang S."/>
            <person name="Zeng Z."/>
            <person name="Hu F."/>
            <person name="Su S."/>
            <person name="Wu J."/>
        </authorList>
    </citation>
    <scope>NUCLEOTIDE SEQUENCE [LARGE SCALE GENOMIC DNA]</scope>
    <source>
        <tissue evidence="9">Pupae without intestine</tissue>
    </source>
</reference>
<comment type="similarity">
    <text evidence="2 6">Belongs to the CSM3 family.</text>
</comment>
<evidence type="ECO:0000313" key="9">
    <source>
        <dbReference type="EMBL" id="PBC34990.1"/>
    </source>
</evidence>
<dbReference type="EMBL" id="KZ288185">
    <property type="protein sequence ID" value="PBC34990.1"/>
    <property type="molecule type" value="Genomic_DNA"/>
</dbReference>
<evidence type="ECO:0000256" key="6">
    <source>
        <dbReference type="RuleBase" id="RU366049"/>
    </source>
</evidence>
<dbReference type="PANTHER" id="PTHR13220">
    <property type="entry name" value="TIMELESS INTERACTING-RELATED"/>
    <property type="match status" value="1"/>
</dbReference>
<feature type="region of interest" description="Disordered" evidence="7">
    <location>
        <begin position="109"/>
        <end position="133"/>
    </location>
</feature>
<keyword evidence="4 6" id="KW-0539">Nucleus</keyword>